<evidence type="ECO:0000256" key="6">
    <source>
        <dbReference type="ARBA" id="ARBA00022617"/>
    </source>
</evidence>
<feature type="signal peptide" evidence="17">
    <location>
        <begin position="1"/>
        <end position="19"/>
    </location>
</feature>
<comment type="caution">
    <text evidence="19">The sequence shown here is derived from an EMBL/GenBank/DDBJ whole genome shotgun (WGS) entry which is preliminary data.</text>
</comment>
<evidence type="ECO:0000256" key="15">
    <source>
        <dbReference type="PROSITE-ProRule" id="PRU01356"/>
    </source>
</evidence>
<evidence type="ECO:0000256" key="1">
    <source>
        <dbReference type="ARBA" id="ARBA00004609"/>
    </source>
</evidence>
<dbReference type="PANTHER" id="PTHR37928:SF2">
    <property type="entry name" value="GPI ANCHORED CFEM DOMAIN PROTEIN (AFU_ORTHOLOGUE AFUA_6G10580)"/>
    <property type="match status" value="1"/>
</dbReference>
<evidence type="ECO:0000256" key="11">
    <source>
        <dbReference type="ARBA" id="ARBA00023136"/>
    </source>
</evidence>
<evidence type="ECO:0000256" key="5">
    <source>
        <dbReference type="ARBA" id="ARBA00022525"/>
    </source>
</evidence>
<accession>A0ABR3GC95</accession>
<evidence type="ECO:0000256" key="4">
    <source>
        <dbReference type="ARBA" id="ARBA00022475"/>
    </source>
</evidence>
<feature type="chain" id="PRO_5046972095" description="CFEM domain-containing protein" evidence="17">
    <location>
        <begin position="20"/>
        <end position="276"/>
    </location>
</feature>
<evidence type="ECO:0000256" key="9">
    <source>
        <dbReference type="ARBA" id="ARBA00022729"/>
    </source>
</evidence>
<evidence type="ECO:0000256" key="12">
    <source>
        <dbReference type="ARBA" id="ARBA00023157"/>
    </source>
</evidence>
<name>A0ABR3GC95_9PEZI</name>
<feature type="region of interest" description="Disordered" evidence="16">
    <location>
        <begin position="102"/>
        <end position="125"/>
    </location>
</feature>
<feature type="disulfide bond" evidence="15">
    <location>
        <begin position="33"/>
        <end position="64"/>
    </location>
</feature>
<proteinExistence type="inferred from homology"/>
<keyword evidence="7" id="KW-0336">GPI-anchor</keyword>
<dbReference type="PANTHER" id="PTHR37928">
    <property type="entry name" value="CFEM DOMAIN PROTEIN (AFU_ORTHOLOGUE AFUA_6G14090)"/>
    <property type="match status" value="1"/>
</dbReference>
<keyword evidence="14" id="KW-0449">Lipoprotein</keyword>
<comment type="caution">
    <text evidence="15">Lacks conserved residue(s) required for the propagation of feature annotation.</text>
</comment>
<keyword evidence="13" id="KW-0325">Glycoprotein</keyword>
<feature type="binding site" description="axial binding residue" evidence="15">
    <location>
        <position position="157"/>
    </location>
    <ligand>
        <name>heme</name>
        <dbReference type="ChEBI" id="CHEBI:30413"/>
    </ligand>
    <ligandPart>
        <name>Fe</name>
        <dbReference type="ChEBI" id="CHEBI:18248"/>
    </ligandPart>
</feature>
<evidence type="ECO:0000256" key="2">
    <source>
        <dbReference type="ARBA" id="ARBA00004613"/>
    </source>
</evidence>
<evidence type="ECO:0000256" key="17">
    <source>
        <dbReference type="SAM" id="SignalP"/>
    </source>
</evidence>
<evidence type="ECO:0000256" key="3">
    <source>
        <dbReference type="ARBA" id="ARBA00010031"/>
    </source>
</evidence>
<keyword evidence="20" id="KW-1185">Reference proteome</keyword>
<reference evidence="19 20" key="1">
    <citation type="submission" date="2024-02" db="EMBL/GenBank/DDBJ databases">
        <title>Discinaceae phylogenomics.</title>
        <authorList>
            <person name="Dirks A.C."/>
            <person name="James T.Y."/>
        </authorList>
    </citation>
    <scope>NUCLEOTIDE SEQUENCE [LARGE SCALE GENOMIC DNA]</scope>
    <source>
        <strain evidence="19 20">ACD0624</strain>
    </source>
</reference>
<evidence type="ECO:0000256" key="10">
    <source>
        <dbReference type="ARBA" id="ARBA00023004"/>
    </source>
</evidence>
<dbReference type="SMART" id="SM00747">
    <property type="entry name" value="CFEM"/>
    <property type="match status" value="2"/>
</dbReference>
<feature type="domain" description="CFEM" evidence="18">
    <location>
        <begin position="111"/>
        <end position="220"/>
    </location>
</feature>
<keyword evidence="6 15" id="KW-0349">Heme</keyword>
<dbReference type="Proteomes" id="UP001447188">
    <property type="component" value="Unassembled WGS sequence"/>
</dbReference>
<evidence type="ECO:0000313" key="19">
    <source>
        <dbReference type="EMBL" id="KAL0633530.1"/>
    </source>
</evidence>
<keyword evidence="5" id="KW-0964">Secreted</keyword>
<keyword evidence="9 17" id="KW-0732">Signal</keyword>
<keyword evidence="11" id="KW-0472">Membrane</keyword>
<evidence type="ECO:0000256" key="13">
    <source>
        <dbReference type="ARBA" id="ARBA00023180"/>
    </source>
</evidence>
<keyword evidence="4" id="KW-1003">Cell membrane</keyword>
<evidence type="ECO:0000256" key="7">
    <source>
        <dbReference type="ARBA" id="ARBA00022622"/>
    </source>
</evidence>
<gene>
    <name evidence="19" type="ORF">Q9L58_007562</name>
</gene>
<feature type="disulfide bond" evidence="15">
    <location>
        <begin position="43"/>
        <end position="50"/>
    </location>
</feature>
<evidence type="ECO:0000256" key="14">
    <source>
        <dbReference type="ARBA" id="ARBA00023288"/>
    </source>
</evidence>
<dbReference type="PROSITE" id="PS52012">
    <property type="entry name" value="CFEM"/>
    <property type="match status" value="2"/>
</dbReference>
<sequence>MRYGFLAIAFALVVTVVLAQLDITAFPDCATKCCIDSIAGTGCALTDYGCMCQNGGLFQLLVPCVSGACSSKADQQKTYSLFQSGCNSYHVVPPLPSSLLTPTTTTTTSGGSSSTSTSASSTSTSSTPVIFDLASIPSCAANCAISAITSTLCPPTDYKCCCESSNFVDNLAPCVAMACSESDQQKMFDLSRDLCSANGVSVTIIPPTSNIGGNHGTTSTPTSTTPGTTFRATTPTPTATRTSSSTRASSTTAGAAKIAGPGFVAAAAMGAAFFVF</sequence>
<feature type="region of interest" description="Disordered" evidence="16">
    <location>
        <begin position="206"/>
        <end position="251"/>
    </location>
</feature>
<feature type="disulfide bond" evidence="15">
    <location>
        <begin position="29"/>
        <end position="69"/>
    </location>
</feature>
<keyword evidence="10 15" id="KW-0408">Iron</keyword>
<protein>
    <recommendedName>
        <fullName evidence="18">CFEM domain-containing protein</fullName>
    </recommendedName>
</protein>
<dbReference type="InterPro" id="IPR051735">
    <property type="entry name" value="CFEM_domain"/>
</dbReference>
<dbReference type="Pfam" id="PF05730">
    <property type="entry name" value="CFEM"/>
    <property type="match status" value="2"/>
</dbReference>
<organism evidence="19 20">
    <name type="scientific">Discina gigas</name>
    <dbReference type="NCBI Taxonomy" id="1032678"/>
    <lineage>
        <taxon>Eukaryota</taxon>
        <taxon>Fungi</taxon>
        <taxon>Dikarya</taxon>
        <taxon>Ascomycota</taxon>
        <taxon>Pezizomycotina</taxon>
        <taxon>Pezizomycetes</taxon>
        <taxon>Pezizales</taxon>
        <taxon>Discinaceae</taxon>
        <taxon>Discina</taxon>
    </lineage>
</organism>
<feature type="binding site" description="axial binding residue" evidence="15">
    <location>
        <position position="47"/>
    </location>
    <ligand>
        <name>heme</name>
        <dbReference type="ChEBI" id="CHEBI:30413"/>
    </ligand>
    <ligandPart>
        <name>Fe</name>
        <dbReference type="ChEBI" id="CHEBI:18248"/>
    </ligandPart>
</feature>
<comment type="similarity">
    <text evidence="3">Belongs to the RBT5 family.</text>
</comment>
<keyword evidence="8 15" id="KW-0479">Metal-binding</keyword>
<evidence type="ECO:0000313" key="20">
    <source>
        <dbReference type="Proteomes" id="UP001447188"/>
    </source>
</evidence>
<feature type="disulfide bond" evidence="15">
    <location>
        <begin position="139"/>
        <end position="179"/>
    </location>
</feature>
<feature type="disulfide bond" evidence="15">
    <location>
        <begin position="143"/>
        <end position="174"/>
    </location>
</feature>
<evidence type="ECO:0000259" key="18">
    <source>
        <dbReference type="PROSITE" id="PS52012"/>
    </source>
</evidence>
<keyword evidence="12 15" id="KW-1015">Disulfide bond</keyword>
<dbReference type="EMBL" id="JBBBZM010000122">
    <property type="protein sequence ID" value="KAL0633530.1"/>
    <property type="molecule type" value="Genomic_DNA"/>
</dbReference>
<comment type="subcellular location">
    <subcellularLocation>
        <location evidence="1">Cell membrane</location>
        <topology evidence="1">Lipid-anchor</topology>
        <topology evidence="1">GPI-anchor</topology>
    </subcellularLocation>
    <subcellularLocation>
        <location evidence="2">Secreted</location>
    </subcellularLocation>
</comment>
<feature type="compositionally biased region" description="Low complexity" evidence="16">
    <location>
        <begin position="216"/>
        <end position="251"/>
    </location>
</feature>
<feature type="disulfide bond" evidence="15">
    <location>
        <begin position="162"/>
        <end position="195"/>
    </location>
</feature>
<dbReference type="InterPro" id="IPR008427">
    <property type="entry name" value="Extracellular_membr_CFEM_dom"/>
</dbReference>
<evidence type="ECO:0000256" key="16">
    <source>
        <dbReference type="SAM" id="MobiDB-lite"/>
    </source>
</evidence>
<evidence type="ECO:0000256" key="8">
    <source>
        <dbReference type="ARBA" id="ARBA00022723"/>
    </source>
</evidence>
<feature type="disulfide bond" evidence="15">
    <location>
        <begin position="153"/>
        <end position="160"/>
    </location>
</feature>
<feature type="domain" description="CFEM" evidence="18">
    <location>
        <begin position="1"/>
        <end position="115"/>
    </location>
</feature>